<feature type="compositionally biased region" description="Low complexity" evidence="1">
    <location>
        <begin position="564"/>
        <end position="586"/>
    </location>
</feature>
<feature type="chain" id="PRO_5036449947" description="Chitin-binding type-4 domain-containing protein" evidence="2">
    <location>
        <begin position="19"/>
        <end position="1692"/>
    </location>
</feature>
<feature type="compositionally biased region" description="Low complexity" evidence="1">
    <location>
        <begin position="942"/>
        <end position="1001"/>
    </location>
</feature>
<feature type="compositionally biased region" description="Low complexity" evidence="1">
    <location>
        <begin position="771"/>
        <end position="782"/>
    </location>
</feature>
<feature type="region of interest" description="Disordered" evidence="1">
    <location>
        <begin position="799"/>
        <end position="894"/>
    </location>
</feature>
<feature type="compositionally biased region" description="Low complexity" evidence="1">
    <location>
        <begin position="595"/>
        <end position="617"/>
    </location>
</feature>
<feature type="region of interest" description="Disordered" evidence="1">
    <location>
        <begin position="1550"/>
        <end position="1599"/>
    </location>
</feature>
<feature type="compositionally biased region" description="Low complexity" evidence="1">
    <location>
        <begin position="825"/>
        <end position="834"/>
    </location>
</feature>
<feature type="region of interest" description="Disordered" evidence="1">
    <location>
        <begin position="1238"/>
        <end position="1258"/>
    </location>
</feature>
<keyword evidence="2" id="KW-0732">Signal</keyword>
<feature type="region of interest" description="Disordered" evidence="1">
    <location>
        <begin position="426"/>
        <end position="472"/>
    </location>
</feature>
<feature type="compositionally biased region" description="Basic residues" evidence="1">
    <location>
        <begin position="187"/>
        <end position="208"/>
    </location>
</feature>
<reference evidence="3" key="1">
    <citation type="submission" date="2022-08" db="UniProtKB">
        <authorList>
            <consortium name="EnsemblMetazoa"/>
        </authorList>
    </citation>
    <scope>IDENTIFICATION</scope>
    <source>
        <strain evidence="3">05x7-T-G4-1.051#20</strain>
    </source>
</reference>
<evidence type="ECO:0008006" key="5">
    <source>
        <dbReference type="Google" id="ProtNLM"/>
    </source>
</evidence>
<keyword evidence="4" id="KW-1185">Reference proteome</keyword>
<feature type="compositionally biased region" description="Low complexity" evidence="1">
    <location>
        <begin position="438"/>
        <end position="465"/>
    </location>
</feature>
<accession>A0A8W8P0K9</accession>
<evidence type="ECO:0000256" key="1">
    <source>
        <dbReference type="SAM" id="MobiDB-lite"/>
    </source>
</evidence>
<feature type="region of interest" description="Disordered" evidence="1">
    <location>
        <begin position="541"/>
        <end position="618"/>
    </location>
</feature>
<feature type="region of interest" description="Disordered" evidence="1">
    <location>
        <begin position="1180"/>
        <end position="1201"/>
    </location>
</feature>
<sequence length="1692" mass="187176">MGAFLLLILCSVQGFSSAVQTYSELIYPVPRHKVRNLENPEPQLSPESFQCSKGVPCGYCGPLGKPVKQYSYVTRYTEGSDVQVSALVSDARKGSIQVSLCVRNDSSKNENEACVQNIQLYIPETDDVEVPVIPSKEISFSARLPAGVTCQNCILRWSLIEADPSCSGCTVTTINCADIAIDARALRRKRQSGPKKSKKKTKKTKKSKMPLLPPLRSKKTTAAPTKSTTRAAPSFFEMVQQIVARQEVDPNLQSKGLNVIRNTQPPQNHFGSTPLYVTPKVNPTYHNKPPVPRRQSRVHVTPSPPAYANLRNVPSIPNNKYVRQNNKRQHQTMYSSGVNTLEKPEFRDKDGIIQKAAPSNAFLAAIRRFKKEKMGLDEMIHNDKPQMGEFHDNVDITRVKKVEKPGNPIPSDNALVDKGRYQKGMLPSKHDYFDRTPKTQAPTTTTKKTTTKPKPTTAAPTTVRTKPPKKEGVRNLARNTFLEAIMKLAGNKNVNSGGIQSNEPAYSSVNEISQVNKIVEKSQNKQTDTKDSFMQAIKKVEPQQRKTLQETQNIQPKRPTTEQSSTLSPTSKSTLKAATKKGLLPKWDSKKSKTTKYTTASSTAQSTSSTTKYTKAQMSTKYDPSYETTTGINVYSPQETPLPDVLPMEDNPYMNFFVILPPMDKGENEGTASETTVLVDTYPAEDFTSASTVNRDFTPHSLFKSTQQPIKTPSQSVDYTPSKTTLQPTYRTHTTPKVDVNLKSSIEKTSKKKTSSSGLLGRLPIKDTTKTTKTTTTEKTNTGSSVPVYLDTIHADMYKTKPLEEERKSNLPSREKTAPMEEKNLGGLLPLLGPMTEKKKKSGFLLPMPEMPAKSSVDSRSKSKSSMTTARATVTQSPPTSPSSNPTQTTLPTTTTESIAVLMRNFLKIFRPMLYRELHMSPQQRVTEPAIIPMTMVKRTTRSPTSTTWTTQRPTTPYPTTTEAPSTTYSPTTTTTTYSPTTPTTTTTTITTTPEPTTTKTTLSEKLILKQLLMEHHPDVYNRLYRTQTQGLAKFETTKTTSYPTTDPLTTGMDPYMELMEMADLTSSPSISSSATTSMRTTKQTTQSTTTVPTTTTPQPITTTVPTTTTPQPITTTTTPSTTTTATTSRQVTNTNKETTVLQTDKEISFYEFLEKAKLANIPIPPKIREELQNVFEKSTTKSTTTRFTTRRPNGQPIPVDPMLLVDFDTPKKPSPVRRWNPPAPIEIFKVQSTKAFTTPRQTTTTTRKSTTVTPAPTTTKTPITEILQKYREMYEQGVDKQKIVQAIFQNIDIDTLMENKALFNDILSPKSSPRQANYSPSTTLGYRFDSEHNYGPGSMNYDSHNYGPSAVRNQNMIQYSERQSNRDGSPGLSAYDNRVMGIPVVPFDSKSTSQPFRFAPSFRMDAQEPVGWPSQVNDVQMREYINNGDVSANNIDKNGYGPYETIRGPFDSVASGNQNSGFVSNNNEGYHPNTRPPVLQLENTVATRHSGLSGHNHGPLVVGPSGSLMDLGMVNKLHNAERPGGGAVIMSKSLGANMVLHAQDTIGGGVESGTLSQNPHDLGPQDFTMKRRSGSLSNAAGHTGGSHLSAPGASLSGERFRLRRSTRNHYPDPHRRREYMLEEQYIVTEGGKLTCAAGEELQCVGIGEFKDVAGINWFCLSMCEGDRCPRNKCQCGCRDQSTDKWRPLSVK</sequence>
<dbReference type="EnsemblMetazoa" id="G9111.1">
    <property type="protein sequence ID" value="G9111.1:cds"/>
    <property type="gene ID" value="G9111"/>
</dbReference>
<name>A0A8W8P0K9_MAGGI</name>
<organism evidence="3 4">
    <name type="scientific">Magallana gigas</name>
    <name type="common">Pacific oyster</name>
    <name type="synonym">Crassostrea gigas</name>
    <dbReference type="NCBI Taxonomy" id="29159"/>
    <lineage>
        <taxon>Eukaryota</taxon>
        <taxon>Metazoa</taxon>
        <taxon>Spiralia</taxon>
        <taxon>Lophotrochozoa</taxon>
        <taxon>Mollusca</taxon>
        <taxon>Bivalvia</taxon>
        <taxon>Autobranchia</taxon>
        <taxon>Pteriomorphia</taxon>
        <taxon>Ostreida</taxon>
        <taxon>Ostreoidea</taxon>
        <taxon>Ostreidae</taxon>
        <taxon>Magallana</taxon>
    </lineage>
</organism>
<evidence type="ECO:0000256" key="2">
    <source>
        <dbReference type="SAM" id="SignalP"/>
    </source>
</evidence>
<feature type="region of interest" description="Disordered" evidence="1">
    <location>
        <begin position="187"/>
        <end position="227"/>
    </location>
</feature>
<feature type="signal peptide" evidence="2">
    <location>
        <begin position="1"/>
        <end position="18"/>
    </location>
</feature>
<evidence type="ECO:0000313" key="4">
    <source>
        <dbReference type="Proteomes" id="UP000005408"/>
    </source>
</evidence>
<feature type="region of interest" description="Disordered" evidence="1">
    <location>
        <begin position="706"/>
        <end position="729"/>
    </location>
</feature>
<feature type="compositionally biased region" description="Basic and acidic residues" evidence="1">
    <location>
        <begin position="428"/>
        <end position="437"/>
    </location>
</feature>
<protein>
    <recommendedName>
        <fullName evidence="5">Chitin-binding type-4 domain-containing protein</fullName>
    </recommendedName>
</protein>
<proteinExistence type="predicted"/>
<feature type="region of interest" description="Disordered" evidence="1">
    <location>
        <begin position="746"/>
        <end position="783"/>
    </location>
</feature>
<evidence type="ECO:0000313" key="3">
    <source>
        <dbReference type="EnsemblMetazoa" id="G9111.1:cds"/>
    </source>
</evidence>
<feature type="compositionally biased region" description="Basic and acidic residues" evidence="1">
    <location>
        <begin position="799"/>
        <end position="824"/>
    </location>
</feature>
<feature type="compositionally biased region" description="Low complexity" evidence="1">
    <location>
        <begin position="1181"/>
        <end position="1192"/>
    </location>
</feature>
<feature type="compositionally biased region" description="Low complexity" evidence="1">
    <location>
        <begin position="873"/>
        <end position="894"/>
    </location>
</feature>
<feature type="region of interest" description="Disordered" evidence="1">
    <location>
        <begin position="940"/>
        <end position="1001"/>
    </location>
</feature>
<feature type="region of interest" description="Disordered" evidence="1">
    <location>
        <begin position="1068"/>
        <end position="1131"/>
    </location>
</feature>
<dbReference type="Proteomes" id="UP000005408">
    <property type="component" value="Unassembled WGS sequence"/>
</dbReference>